<evidence type="ECO:0000313" key="3">
    <source>
        <dbReference type="EMBL" id="CCA24345.1"/>
    </source>
</evidence>
<dbReference type="PANTHER" id="PTHR46421:SF1">
    <property type="entry name" value="PROGRAMMED CELL DEATH PROTEIN 2-LIKE"/>
    <property type="match status" value="1"/>
</dbReference>
<protein>
    <submittedName>
        <fullName evidence="2">Uncharacterized protein AlNc14C189G8410</fullName>
    </submittedName>
    <submittedName>
        <fullName evidence="3">Uncharacterized protein AlNc14C235G9363</fullName>
    </submittedName>
</protein>
<dbReference type="GO" id="GO:0005737">
    <property type="term" value="C:cytoplasm"/>
    <property type="evidence" value="ECO:0007669"/>
    <property type="project" value="InterPro"/>
</dbReference>
<reference evidence="2" key="1">
    <citation type="journal article" date="2011" name="PLoS Biol.">
        <title>Gene gain and loss during evolution of obligate parasitism in the white rust pathogen of Arabidopsis thaliana.</title>
        <authorList>
            <person name="Kemen E."/>
            <person name="Gardiner A."/>
            <person name="Schultz-Larsen T."/>
            <person name="Kemen A.C."/>
            <person name="Balmuth A.L."/>
            <person name="Robert-Seilaniantz A."/>
            <person name="Bailey K."/>
            <person name="Holub E."/>
            <person name="Studholme D.J."/>
            <person name="Maclean D."/>
            <person name="Jones J.D."/>
        </authorList>
    </citation>
    <scope>NUCLEOTIDE SEQUENCE</scope>
</reference>
<feature type="domain" description="Programmed cell death protein 2 C-terminal" evidence="1">
    <location>
        <begin position="161"/>
        <end position="249"/>
    </location>
</feature>
<organism evidence="2">
    <name type="scientific">Albugo laibachii Nc14</name>
    <dbReference type="NCBI Taxonomy" id="890382"/>
    <lineage>
        <taxon>Eukaryota</taxon>
        <taxon>Sar</taxon>
        <taxon>Stramenopiles</taxon>
        <taxon>Oomycota</taxon>
        <taxon>Peronosporomycetes</taxon>
        <taxon>Albuginales</taxon>
        <taxon>Albuginaceae</taxon>
        <taxon>Albugo</taxon>
    </lineage>
</organism>
<name>F0WPR8_9STRA</name>
<dbReference type="Pfam" id="PF04194">
    <property type="entry name" value="PDCD2_C"/>
    <property type="match status" value="1"/>
</dbReference>
<dbReference type="InterPro" id="IPR052815">
    <property type="entry name" value="PDCD2-like_regulator"/>
</dbReference>
<dbReference type="PANTHER" id="PTHR46421">
    <property type="entry name" value="PROGRAMMED CELL DEATH PROTEIN 2-LIKE"/>
    <property type="match status" value="1"/>
</dbReference>
<accession>F0WPR8</accession>
<sequence>MKTLSHVPHVDAIYFSSHSWRVFRDQKSEKSTTLEIGSKVLPNWAQDGDEEDSDDWSVEEKCDKAVSLNDLEMLLDACHVEATPPTRVELEKKASQIPSDRFPSFLLEVIEEPFESREDDFSHEKELYENYINSQSESSIQGSDAKTLHSEVYEATPTEKRHFMRFQERIKRCPQQCLRYDYDGEPLWPTPIPSSFEITKCKCGRERKFECQLMPTILYVMGVDKNGRSGMDWLSLLVYSCPESCDKSREEVIHIVRNIKSIGLSAT</sequence>
<reference evidence="2" key="2">
    <citation type="submission" date="2011-02" db="EMBL/GenBank/DDBJ databases">
        <authorList>
            <person name="MacLean D."/>
        </authorList>
    </citation>
    <scope>NUCLEOTIDE SEQUENCE</scope>
</reference>
<dbReference type="EMBL" id="FR824234">
    <property type="protein sequence ID" value="CCA23319.1"/>
    <property type="molecule type" value="Genomic_DNA"/>
</dbReference>
<evidence type="ECO:0000259" key="1">
    <source>
        <dbReference type="Pfam" id="PF04194"/>
    </source>
</evidence>
<dbReference type="InterPro" id="IPR007320">
    <property type="entry name" value="PDCD2_C"/>
</dbReference>
<dbReference type="HOGENOM" id="CLU_034893_1_0_1"/>
<dbReference type="AlphaFoldDB" id="F0WPR8"/>
<evidence type="ECO:0000313" key="2">
    <source>
        <dbReference type="EMBL" id="CCA23319.1"/>
    </source>
</evidence>
<gene>
    <name evidence="2" type="primary">AlNc14C189G8410</name>
    <name evidence="3" type="synonym">AlNc14C235G9363</name>
    <name evidence="2" type="ORF">ALNC14_094620</name>
    <name evidence="3" type="ORF">ALNC14_104890</name>
</gene>
<proteinExistence type="predicted"/>
<dbReference type="EMBL" id="FR824280">
    <property type="protein sequence ID" value="CCA24345.1"/>
    <property type="molecule type" value="Genomic_DNA"/>
</dbReference>